<dbReference type="PROSITE" id="PS50056">
    <property type="entry name" value="TYR_PHOSPHATASE_2"/>
    <property type="match status" value="1"/>
</dbReference>
<dbReference type="Gene3D" id="1.10.437.10">
    <property type="entry name" value="Blc2-like"/>
    <property type="match status" value="1"/>
</dbReference>
<dbReference type="EMBL" id="BAAFST010000003">
    <property type="protein sequence ID" value="GAB1287946.1"/>
    <property type="molecule type" value="Genomic_DNA"/>
</dbReference>
<feature type="compositionally biased region" description="Polar residues" evidence="5">
    <location>
        <begin position="765"/>
        <end position="774"/>
    </location>
</feature>
<feature type="region of interest" description="Disordered" evidence="5">
    <location>
        <begin position="817"/>
        <end position="847"/>
    </location>
</feature>
<feature type="region of interest" description="Disordered" evidence="5">
    <location>
        <begin position="941"/>
        <end position="969"/>
    </location>
</feature>
<evidence type="ECO:0000256" key="2">
    <source>
        <dbReference type="ARBA" id="ARBA00022801"/>
    </source>
</evidence>
<dbReference type="EC" id="3.1.3.48" evidence="1"/>
<evidence type="ECO:0000256" key="3">
    <source>
        <dbReference type="ARBA" id="ARBA00022912"/>
    </source>
</evidence>
<dbReference type="Proteomes" id="UP001623349">
    <property type="component" value="Unassembled WGS sequence"/>
</dbReference>
<evidence type="ECO:0000259" key="6">
    <source>
        <dbReference type="PROSITE" id="PS50055"/>
    </source>
</evidence>
<dbReference type="PRINTS" id="PR00700">
    <property type="entry name" value="PRTYPHPHTASE"/>
</dbReference>
<feature type="compositionally biased region" description="Polar residues" evidence="5">
    <location>
        <begin position="817"/>
        <end position="827"/>
    </location>
</feature>
<feature type="domain" description="Tyrosine specific protein phosphatases" evidence="7">
    <location>
        <begin position="409"/>
        <end position="486"/>
    </location>
</feature>
<dbReference type="InterPro" id="IPR029021">
    <property type="entry name" value="Prot-tyrosine_phosphatase-like"/>
</dbReference>
<dbReference type="InterPro" id="IPR036834">
    <property type="entry name" value="Bcl-2-like_sf"/>
</dbReference>
<keyword evidence="2" id="KW-0378">Hydrolase</keyword>
<keyword evidence="9" id="KW-1185">Reference proteome</keyword>
<dbReference type="InterPro" id="IPR016130">
    <property type="entry name" value="Tyr_Pase_AS"/>
</dbReference>
<dbReference type="InterPro" id="IPR000387">
    <property type="entry name" value="Tyr_Pase_dom"/>
</dbReference>
<sequence>MSKMKNPRTFEEQTECIMNTLLIDFLTPTFCTDNRNLPDADEPCSEIQETFCSFKHGESVFPVLDEDCSFDVAIIAGRLRMLGDQFNGELEASANNIIAETIRGQAGTILKDTVQSLSRTWCTQNPTLAFERAFLAVSVKLLEYVARKAPEMATQVATCMTGMINGNTAIREFIQNQGGWQKRKSDNTSSRLLLCGMDQREILQQLLKEAQKKKLNSEEFANEFLSLTDPKGDDGNHDLGRTDNYLKELVNMKLKRQSTKYKADKIYPTTVAQRPKNIKKNRYKDILPYDHSLVELSLLTSDEDSSYINASFIKGVYGPRAYIATQGPLSTTLLDFWRMIWEYRILVIVMACMEFEMGKKKCERYWEAEKKKSDYKIRTLKAKFNSETRIIYQFHYKNWPDHDVPSSIDPILQLIWDMRCYQEDDCVPICIHCSAGCGRTGVICAVDYTWMLLKDGIIPKNFSVFNLIQEMRTQRPSLVQTQELYLSRKILKCFKSLIKEWHEQYELVYSAVLELFKRHMDIISDNHLGREIQAECSIPEQNLALEADSYPLDFQKDAMRDATMTNQQSKQGTEAETTQVSSFVPRTSKISAKEELVLHSAKSSSCFDCSELNFGCNNKAAINRIGQTRASPVVGEPLQKYQSLDFGSVLFGSCPSTLPINTAGRCHNSKGPVKRTKSTPFELIQQRKTNELAVEDSCLESQLHEHCLMELQAQRVAHASSEELNYSLPCACERRSCDATCVSRHSPDALRVHLCMSLAEDPYFSSSPPNSADSKMSFDLPEKQDGATFPGALLPASSTTPFSSCNPHDSLMESAVTSFSPPLNQGTAIDATSPRTDDEIPPPLPERTPESFIVVEEAGEPSPSVTESLPLVVKFEASLECSGASELKSHDSGGFTPSKNVKLRSPKSDPHQDGSPPPPLPERTLESFFLADEDCIQVQPMTMPSTSYPETTENSTSSKPTLKTPGKSFTRSKSLKIFRNMKKSVCNSSSPSKSTECVQPKNSSSFLNFVAPKLLRCSENLPQSRPTLLVSEIVFQNPKDQGIHHQLGIYNIPLDL</sequence>
<feature type="region of interest" description="Disordered" evidence="5">
    <location>
        <begin position="884"/>
        <end position="923"/>
    </location>
</feature>
<dbReference type="SMART" id="SM00404">
    <property type="entry name" value="PTPc_motif"/>
    <property type="match status" value="1"/>
</dbReference>
<gene>
    <name evidence="8" type="ORF">APTSU1_000317600</name>
</gene>
<evidence type="ECO:0000313" key="9">
    <source>
        <dbReference type="Proteomes" id="UP001623349"/>
    </source>
</evidence>
<dbReference type="SMART" id="SM00194">
    <property type="entry name" value="PTPc"/>
    <property type="match status" value="1"/>
</dbReference>
<protein>
    <recommendedName>
        <fullName evidence="1">protein-tyrosine-phosphatase</fullName>
        <ecNumber evidence="1">3.1.3.48</ecNumber>
    </recommendedName>
</protein>
<evidence type="ECO:0000256" key="1">
    <source>
        <dbReference type="ARBA" id="ARBA00013064"/>
    </source>
</evidence>
<dbReference type="PANTHER" id="PTHR45983:SF1">
    <property type="entry name" value="TYROSINE-PROTEIN PHOSPHATASE NON-RECEPTOR TYPE 22"/>
    <property type="match status" value="1"/>
</dbReference>
<keyword evidence="3" id="KW-0904">Protein phosphatase</keyword>
<evidence type="ECO:0000256" key="4">
    <source>
        <dbReference type="ARBA" id="ARBA00034734"/>
    </source>
</evidence>
<dbReference type="Pfam" id="PF00102">
    <property type="entry name" value="Y_phosphatase"/>
    <property type="match status" value="1"/>
</dbReference>
<feature type="domain" description="Tyrosine-protein phosphatase" evidence="6">
    <location>
        <begin position="245"/>
        <end position="515"/>
    </location>
</feature>
<evidence type="ECO:0000313" key="8">
    <source>
        <dbReference type="EMBL" id="GAB1287946.1"/>
    </source>
</evidence>
<dbReference type="InterPro" id="IPR003595">
    <property type="entry name" value="Tyr_Pase_cat"/>
</dbReference>
<accession>A0ABQ0ELP9</accession>
<organism evidence="8 9">
    <name type="scientific">Apodemus speciosus</name>
    <name type="common">Large Japanese field mouse</name>
    <dbReference type="NCBI Taxonomy" id="105296"/>
    <lineage>
        <taxon>Eukaryota</taxon>
        <taxon>Metazoa</taxon>
        <taxon>Chordata</taxon>
        <taxon>Craniata</taxon>
        <taxon>Vertebrata</taxon>
        <taxon>Euteleostomi</taxon>
        <taxon>Mammalia</taxon>
        <taxon>Eutheria</taxon>
        <taxon>Euarchontoglires</taxon>
        <taxon>Glires</taxon>
        <taxon>Rodentia</taxon>
        <taxon>Myomorpha</taxon>
        <taxon>Muroidea</taxon>
        <taxon>Muridae</taxon>
        <taxon>Murinae</taxon>
        <taxon>Apodemus</taxon>
    </lineage>
</organism>
<reference evidence="8 9" key="1">
    <citation type="submission" date="2024-08" db="EMBL/GenBank/DDBJ databases">
        <title>The draft genome of Apodemus speciosus.</title>
        <authorList>
            <person name="Nabeshima K."/>
            <person name="Suzuki S."/>
            <person name="Onuma M."/>
        </authorList>
    </citation>
    <scope>NUCLEOTIDE SEQUENCE [LARGE SCALE GENOMIC DNA]</scope>
    <source>
        <strain evidence="8">IB14-021</strain>
    </source>
</reference>
<dbReference type="Gene3D" id="3.90.190.10">
    <property type="entry name" value="Protein tyrosine phosphatase superfamily"/>
    <property type="match status" value="1"/>
</dbReference>
<dbReference type="PROSITE" id="PS00383">
    <property type="entry name" value="TYR_PHOSPHATASE_1"/>
    <property type="match status" value="1"/>
</dbReference>
<dbReference type="InterPro" id="IPR047170">
    <property type="entry name" value="PTN12/18/22"/>
</dbReference>
<name>A0ABQ0ELP9_APOSI</name>
<dbReference type="InterPro" id="IPR000242">
    <property type="entry name" value="PTP_cat"/>
</dbReference>
<proteinExistence type="inferred from homology"/>
<dbReference type="PROSITE" id="PS50055">
    <property type="entry name" value="TYR_PHOSPHATASE_PTP"/>
    <property type="match status" value="1"/>
</dbReference>
<dbReference type="SUPFAM" id="SSF52799">
    <property type="entry name" value="(Phosphotyrosine protein) phosphatases II"/>
    <property type="match status" value="1"/>
</dbReference>
<feature type="region of interest" description="Disordered" evidence="5">
    <location>
        <begin position="765"/>
        <end position="793"/>
    </location>
</feature>
<dbReference type="PANTHER" id="PTHR45983">
    <property type="entry name" value="TYROSINE PHOSPHATSE N18, PUTATIVE-RELATED"/>
    <property type="match status" value="1"/>
</dbReference>
<evidence type="ECO:0000256" key="5">
    <source>
        <dbReference type="SAM" id="MobiDB-lite"/>
    </source>
</evidence>
<comment type="caution">
    <text evidence="8">The sequence shown here is derived from an EMBL/GenBank/DDBJ whole genome shotgun (WGS) entry which is preliminary data.</text>
</comment>
<comment type="similarity">
    <text evidence="4">Belongs to the protein-tyrosine phosphatase family. Non-receptor class 4 subfamily.</text>
</comment>
<evidence type="ECO:0000259" key="7">
    <source>
        <dbReference type="PROSITE" id="PS50056"/>
    </source>
</evidence>
<dbReference type="SUPFAM" id="SSF56854">
    <property type="entry name" value="Bcl-2 inhibitors of programmed cell death"/>
    <property type="match status" value="1"/>
</dbReference>